<dbReference type="PROSITE" id="PS00375">
    <property type="entry name" value="UDPGT"/>
    <property type="match status" value="1"/>
</dbReference>
<dbReference type="Proteomes" id="UP001187192">
    <property type="component" value="Unassembled WGS sequence"/>
</dbReference>
<proteinExistence type="inferred from homology"/>
<dbReference type="SUPFAM" id="SSF53756">
    <property type="entry name" value="UDP-Glycosyltransferase/glycogen phosphorylase"/>
    <property type="match status" value="1"/>
</dbReference>
<dbReference type="EMBL" id="BTGU01000002">
    <property type="protein sequence ID" value="GMN27303.1"/>
    <property type="molecule type" value="Genomic_DNA"/>
</dbReference>
<dbReference type="FunFam" id="3.40.50.2000:FF:000056">
    <property type="entry name" value="Glycosyltransferase"/>
    <property type="match status" value="1"/>
</dbReference>
<evidence type="ECO:0000256" key="4">
    <source>
        <dbReference type="RuleBase" id="RU003718"/>
    </source>
</evidence>
<dbReference type="GO" id="GO:0035251">
    <property type="term" value="F:UDP-glucosyltransferase activity"/>
    <property type="evidence" value="ECO:0007669"/>
    <property type="project" value="InterPro"/>
</dbReference>
<dbReference type="InterPro" id="IPR050481">
    <property type="entry name" value="UDP-glycosyltransf_plant"/>
</dbReference>
<gene>
    <name evidence="6" type="ORF">TIFTF001_001593</name>
</gene>
<keyword evidence="3 4" id="KW-0808">Transferase</keyword>
<evidence type="ECO:0000313" key="6">
    <source>
        <dbReference type="EMBL" id="GMN27303.1"/>
    </source>
</evidence>
<evidence type="ECO:0000256" key="3">
    <source>
        <dbReference type="ARBA" id="ARBA00022679"/>
    </source>
</evidence>
<keyword evidence="2 4" id="KW-0328">Glycosyltransferase</keyword>
<dbReference type="Pfam" id="PF00201">
    <property type="entry name" value="UDPGT"/>
    <property type="match status" value="1"/>
</dbReference>
<dbReference type="InterPro" id="IPR035595">
    <property type="entry name" value="UDP_glycos_trans_CS"/>
</dbReference>
<dbReference type="PANTHER" id="PTHR48048:SF45">
    <property type="entry name" value="GLYCOSYLTRANSFERASE"/>
    <property type="match status" value="1"/>
</dbReference>
<evidence type="ECO:0000256" key="2">
    <source>
        <dbReference type="ARBA" id="ARBA00022676"/>
    </source>
</evidence>
<comment type="similarity">
    <text evidence="1 4">Belongs to the UDP-glycosyltransferase family.</text>
</comment>
<dbReference type="CDD" id="cd03784">
    <property type="entry name" value="GT1_Gtf-like"/>
    <property type="match status" value="1"/>
</dbReference>
<protein>
    <recommendedName>
        <fullName evidence="5">Glycosyltransferase</fullName>
        <ecNumber evidence="5">2.4.1.-</ecNumber>
    </recommendedName>
</protein>
<accession>A0AA87Z0T2</accession>
<comment type="caution">
    <text evidence="6">The sequence shown here is derived from an EMBL/GenBank/DDBJ whole genome shotgun (WGS) entry which is preliminary data.</text>
</comment>
<sequence>MISQSAELIFVPAPGAGHLVSAVEIAKHLVARDSRLSVTVLIITFPVASNVRSPTKFFVSSSATSVSERIKFVDLPESPIDGADLTIVSFLSSFFEKKKPLVRDAVRKLVDSNSGSPDSPRLAGFVVDMFCTTMIDVADEFGVPSYVFYTSGAGCISLVSHMLTLIDEHNMDSTDFKDKPDSELLVPGFTNPVPAKVLPGVLFDKVAAPLFLNHYRRIRSSKGILVNSFMELESNVILSLSHSELPPIYPVGPVLNLNPGGSDKKTENIVAWLDKQPPSSVVFLCFGSMGSFGEEQAKEIALALERSGIRFLWSLRKPPQRGKVPVPSDYTDLNEALPEGFLDRTAEIGKVIGWAPQVAILAHPAVAGFVSHCGWNSTLESLWFGVPVATWPMYAEQQFNAFQLVRELGLAVEIKMDYRKELGNDVEAVILRAEEIERGIKSVMEHDSDIRKRVQEMTDKSRKSMLNGGSSYSSLGRFIDDVMQSMH</sequence>
<organism evidence="6 7">
    <name type="scientific">Ficus carica</name>
    <name type="common">Common fig</name>
    <dbReference type="NCBI Taxonomy" id="3494"/>
    <lineage>
        <taxon>Eukaryota</taxon>
        <taxon>Viridiplantae</taxon>
        <taxon>Streptophyta</taxon>
        <taxon>Embryophyta</taxon>
        <taxon>Tracheophyta</taxon>
        <taxon>Spermatophyta</taxon>
        <taxon>Magnoliopsida</taxon>
        <taxon>eudicotyledons</taxon>
        <taxon>Gunneridae</taxon>
        <taxon>Pentapetalae</taxon>
        <taxon>rosids</taxon>
        <taxon>fabids</taxon>
        <taxon>Rosales</taxon>
        <taxon>Moraceae</taxon>
        <taxon>Ficeae</taxon>
        <taxon>Ficus</taxon>
    </lineage>
</organism>
<name>A0AA87Z0T2_FICCA</name>
<dbReference type="FunFam" id="3.40.50.2000:FF:000080">
    <property type="entry name" value="Glycosyltransferase"/>
    <property type="match status" value="1"/>
</dbReference>
<dbReference type="Gene3D" id="3.40.50.2000">
    <property type="entry name" value="Glycogen Phosphorylase B"/>
    <property type="match status" value="2"/>
</dbReference>
<dbReference type="InterPro" id="IPR002213">
    <property type="entry name" value="UDP_glucos_trans"/>
</dbReference>
<dbReference type="EC" id="2.4.1.-" evidence="5"/>
<dbReference type="AlphaFoldDB" id="A0AA87Z0T2"/>
<evidence type="ECO:0000256" key="1">
    <source>
        <dbReference type="ARBA" id="ARBA00009995"/>
    </source>
</evidence>
<evidence type="ECO:0000313" key="7">
    <source>
        <dbReference type="Proteomes" id="UP001187192"/>
    </source>
</evidence>
<keyword evidence="7" id="KW-1185">Reference proteome</keyword>
<reference evidence="6" key="1">
    <citation type="submission" date="2023-07" db="EMBL/GenBank/DDBJ databases">
        <title>draft genome sequence of fig (Ficus carica).</title>
        <authorList>
            <person name="Takahashi T."/>
            <person name="Nishimura K."/>
        </authorList>
    </citation>
    <scope>NUCLEOTIDE SEQUENCE</scope>
</reference>
<dbReference type="PANTHER" id="PTHR48048">
    <property type="entry name" value="GLYCOSYLTRANSFERASE"/>
    <property type="match status" value="1"/>
</dbReference>
<evidence type="ECO:0000256" key="5">
    <source>
        <dbReference type="RuleBase" id="RU362057"/>
    </source>
</evidence>